<sequence length="94" mass="10593">MNRLVTSRLSRALCAIRRTKSDLPVRKDVTPENAVFDKVTHTGQVGLVPYHISLPSGKDFRDKPGNHACGYCGQKFYNPHVTSEKDKDITYIEC</sequence>
<dbReference type="Proteomes" id="UP000887564">
    <property type="component" value="Unplaced"/>
</dbReference>
<evidence type="ECO:0000313" key="1">
    <source>
        <dbReference type="Proteomes" id="UP000887564"/>
    </source>
</evidence>
<keyword evidence="1" id="KW-1185">Reference proteome</keyword>
<accession>A0A914RH19</accession>
<evidence type="ECO:0000313" key="2">
    <source>
        <dbReference type="WBParaSite" id="PEQ_0000585101-mRNA-1"/>
    </source>
</evidence>
<proteinExistence type="predicted"/>
<reference evidence="2" key="1">
    <citation type="submission" date="2022-11" db="UniProtKB">
        <authorList>
            <consortium name="WormBaseParasite"/>
        </authorList>
    </citation>
    <scope>IDENTIFICATION</scope>
</reference>
<name>A0A914RH19_PAREQ</name>
<organism evidence="1 2">
    <name type="scientific">Parascaris equorum</name>
    <name type="common">Equine roundworm</name>
    <dbReference type="NCBI Taxonomy" id="6256"/>
    <lineage>
        <taxon>Eukaryota</taxon>
        <taxon>Metazoa</taxon>
        <taxon>Ecdysozoa</taxon>
        <taxon>Nematoda</taxon>
        <taxon>Chromadorea</taxon>
        <taxon>Rhabditida</taxon>
        <taxon>Spirurina</taxon>
        <taxon>Ascaridomorpha</taxon>
        <taxon>Ascaridoidea</taxon>
        <taxon>Ascarididae</taxon>
        <taxon>Parascaris</taxon>
    </lineage>
</organism>
<dbReference type="AlphaFoldDB" id="A0A914RH19"/>
<dbReference type="WBParaSite" id="PEQ_0000585101-mRNA-1">
    <property type="protein sequence ID" value="PEQ_0000585101-mRNA-1"/>
    <property type="gene ID" value="PEQ_0000585101"/>
</dbReference>
<protein>
    <submittedName>
        <fullName evidence="2">Uncharacterized protein</fullName>
    </submittedName>
</protein>